<dbReference type="STRING" id="1056495.Calag_0541"/>
<keyword evidence="8 11" id="KW-0350">Heme biosynthesis</keyword>
<keyword evidence="7 11" id="KW-1133">Transmembrane helix</keyword>
<feature type="transmembrane region" description="Helical" evidence="11">
    <location>
        <begin position="162"/>
        <end position="185"/>
    </location>
</feature>
<dbReference type="eggNOG" id="arCOG00479">
    <property type="taxonomic scope" value="Archaea"/>
</dbReference>
<evidence type="ECO:0000256" key="8">
    <source>
        <dbReference type="ARBA" id="ARBA00023133"/>
    </source>
</evidence>
<keyword evidence="5 11" id="KW-0808">Transferase</keyword>
<gene>
    <name evidence="11" type="primary">ctaB</name>
    <name evidence="12" type="ordered locus">Calag_0541</name>
</gene>
<evidence type="ECO:0000313" key="13">
    <source>
        <dbReference type="Proteomes" id="UP000010469"/>
    </source>
</evidence>
<keyword evidence="9 11" id="KW-0472">Membrane</keyword>
<dbReference type="KEGG" id="clg:Calag_0541"/>
<feature type="transmembrane region" description="Helical" evidence="11">
    <location>
        <begin position="206"/>
        <end position="226"/>
    </location>
</feature>
<dbReference type="Proteomes" id="UP000010469">
    <property type="component" value="Chromosome"/>
</dbReference>
<dbReference type="PANTHER" id="PTHR43448:SF2">
    <property type="entry name" value="PROTOHEME IX FARNESYLTRANSFERASE, MITOCHONDRIAL"/>
    <property type="match status" value="1"/>
</dbReference>
<keyword evidence="11" id="KW-1003">Cell membrane</keyword>
<dbReference type="EMBL" id="CP003378">
    <property type="protein sequence ID" value="AFZ70301.1"/>
    <property type="molecule type" value="Genomic_DNA"/>
</dbReference>
<comment type="similarity">
    <text evidence="11">Belongs to the UbiA prenyltransferase family. Protoheme IX farnesyltransferase subfamily.</text>
</comment>
<dbReference type="InterPro" id="IPR044878">
    <property type="entry name" value="UbiA_sf"/>
</dbReference>
<dbReference type="GO" id="GO:0005886">
    <property type="term" value="C:plasma membrane"/>
    <property type="evidence" value="ECO:0007669"/>
    <property type="project" value="UniProtKB-SubCell"/>
</dbReference>
<feature type="transmembrane region" description="Helical" evidence="11">
    <location>
        <begin position="43"/>
        <end position="63"/>
    </location>
</feature>
<evidence type="ECO:0000256" key="1">
    <source>
        <dbReference type="ARBA" id="ARBA00004019"/>
    </source>
</evidence>
<evidence type="ECO:0000256" key="6">
    <source>
        <dbReference type="ARBA" id="ARBA00022692"/>
    </source>
</evidence>
<dbReference type="EC" id="2.5.1.141" evidence="11"/>
<dbReference type="PROSITE" id="PS00943">
    <property type="entry name" value="UBIA"/>
    <property type="match status" value="1"/>
</dbReference>
<comment type="miscellaneous">
    <text evidence="11">Carbon 2 of the heme B porphyrin ring is defined according to the Fischer nomenclature.</text>
</comment>
<dbReference type="OrthoDB" id="131615at2157"/>
<comment type="catalytic activity">
    <reaction evidence="10 11">
        <text>heme b + (2E,6E)-farnesyl diphosphate + H2O = Fe(II)-heme o + diphosphate</text>
        <dbReference type="Rhea" id="RHEA:28070"/>
        <dbReference type="ChEBI" id="CHEBI:15377"/>
        <dbReference type="ChEBI" id="CHEBI:33019"/>
        <dbReference type="ChEBI" id="CHEBI:60344"/>
        <dbReference type="ChEBI" id="CHEBI:60530"/>
        <dbReference type="ChEBI" id="CHEBI:175763"/>
        <dbReference type="EC" id="2.5.1.141"/>
    </reaction>
</comment>
<evidence type="ECO:0000256" key="4">
    <source>
        <dbReference type="ARBA" id="ARBA00010223"/>
    </source>
</evidence>
<feature type="transmembrane region" description="Helical" evidence="11">
    <location>
        <begin position="84"/>
        <end position="104"/>
    </location>
</feature>
<evidence type="ECO:0000313" key="12">
    <source>
        <dbReference type="EMBL" id="AFZ70301.1"/>
    </source>
</evidence>
<organism evidence="12 13">
    <name type="scientific">Caldisphaera lagunensis (strain DSM 15908 / JCM 11604 / ANMR 0165 / IC-154)</name>
    <dbReference type="NCBI Taxonomy" id="1056495"/>
    <lineage>
        <taxon>Archaea</taxon>
        <taxon>Thermoproteota</taxon>
        <taxon>Thermoprotei</taxon>
        <taxon>Acidilobales</taxon>
        <taxon>Caldisphaeraceae</taxon>
        <taxon>Caldisphaera</taxon>
    </lineage>
</organism>
<evidence type="ECO:0000256" key="10">
    <source>
        <dbReference type="ARBA" id="ARBA00047690"/>
    </source>
</evidence>
<keyword evidence="6 11" id="KW-0812">Transmembrane</keyword>
<proteinExistence type="inferred from homology"/>
<sequence length="283" mass="30943" precursor="true">MSFIKKAKALFNMTKPAQMGLLLITVYGAYFAAGTSINIRNLLLLLPVGIGGIGGVTALNMYLEVDIDSIMARTRKRPLPSKQLSNTEAIVGIILLILIGIIAADFINKYVVFAIIMGLFFDIIGYTELTKRTTATNILFGGIAGAMPSLGGWAAATGYYGIGGILLALIVLAWIPMHIWFIVYYNIDDYKNASIPMLPVISNEKTFGNIVVFSIISLAILSWLFYFLEGRGMIAASLSTILVIIALLKINKFMRYPSKNNALSVFKFANSVIAVVFVLARFF</sequence>
<dbReference type="Pfam" id="PF01040">
    <property type="entry name" value="UbiA"/>
    <property type="match status" value="1"/>
</dbReference>
<dbReference type="HAMAP" id="MF_00154">
    <property type="entry name" value="CyoE_CtaB"/>
    <property type="match status" value="1"/>
</dbReference>
<dbReference type="HOGENOM" id="CLU_029631_0_1_2"/>
<dbReference type="UniPathway" id="UPA00834">
    <property type="reaction ID" value="UER00712"/>
</dbReference>
<dbReference type="InParanoid" id="L0A8W9"/>
<feature type="transmembrane region" description="Helical" evidence="11">
    <location>
        <begin position="232"/>
        <end position="250"/>
    </location>
</feature>
<feature type="transmembrane region" description="Helical" evidence="11">
    <location>
        <begin position="20"/>
        <end position="37"/>
    </location>
</feature>
<feature type="transmembrane region" description="Helical" evidence="11">
    <location>
        <begin position="110"/>
        <end position="126"/>
    </location>
</feature>
<evidence type="ECO:0000256" key="5">
    <source>
        <dbReference type="ARBA" id="ARBA00022679"/>
    </source>
</evidence>
<comment type="function">
    <text evidence="1 11">Converts heme B (protoheme IX) to heme O by substitution of the vinyl group on carbon 2 of heme B porphyrin ring with a hydroxyethyl farnesyl side group.</text>
</comment>
<dbReference type="GO" id="GO:0048034">
    <property type="term" value="P:heme O biosynthetic process"/>
    <property type="evidence" value="ECO:0007669"/>
    <property type="project" value="UniProtKB-UniRule"/>
</dbReference>
<accession>L0A8W9</accession>
<evidence type="ECO:0000256" key="11">
    <source>
        <dbReference type="HAMAP-Rule" id="MF_00154"/>
    </source>
</evidence>
<feature type="transmembrane region" description="Helical" evidence="11">
    <location>
        <begin position="138"/>
        <end position="156"/>
    </location>
</feature>
<dbReference type="InterPro" id="IPR030470">
    <property type="entry name" value="UbiA_prenylTrfase_CS"/>
</dbReference>
<dbReference type="GO" id="GO:0008495">
    <property type="term" value="F:protoheme IX farnesyltransferase activity"/>
    <property type="evidence" value="ECO:0007669"/>
    <property type="project" value="UniProtKB-UniRule"/>
</dbReference>
<feature type="transmembrane region" description="Helical" evidence="11">
    <location>
        <begin position="262"/>
        <end position="282"/>
    </location>
</feature>
<comment type="similarity">
    <text evidence="4">In the C-terminal section; belongs to the UbiA prenyltransferase family. Protoheme IX farnesyltransferase subfamily.</text>
</comment>
<comment type="pathway">
    <text evidence="3 11">Porphyrin-containing compound metabolism; heme O biosynthesis; heme O from protoheme: step 1/1.</text>
</comment>
<protein>
    <recommendedName>
        <fullName evidence="11">Protoheme IX farnesyltransferase</fullName>
        <ecNumber evidence="11">2.5.1.141</ecNumber>
    </recommendedName>
    <alternativeName>
        <fullName evidence="11">Heme B farnesyltransferase</fullName>
    </alternativeName>
    <alternativeName>
        <fullName evidence="11">Heme O synthase</fullName>
    </alternativeName>
</protein>
<keyword evidence="13" id="KW-1185">Reference proteome</keyword>
<reference evidence="12 13" key="1">
    <citation type="submission" date="2012-03" db="EMBL/GenBank/DDBJ databases">
        <title>Complete genome of Caldisphaera lagunensis DSM 15908.</title>
        <authorList>
            <person name="Lucas S."/>
            <person name="Copeland A."/>
            <person name="Lapidus A."/>
            <person name="Glavina del Rio T."/>
            <person name="Dalin E."/>
            <person name="Tice H."/>
            <person name="Bruce D."/>
            <person name="Goodwin L."/>
            <person name="Pitluck S."/>
            <person name="Peters L."/>
            <person name="Mikhailova N."/>
            <person name="Teshima H."/>
            <person name="Kyrpides N."/>
            <person name="Mavromatis K."/>
            <person name="Ivanova N."/>
            <person name="Brettin T."/>
            <person name="Detter J.C."/>
            <person name="Han C."/>
            <person name="Larimer F."/>
            <person name="Land M."/>
            <person name="Hauser L."/>
            <person name="Markowitz V."/>
            <person name="Cheng J.-F."/>
            <person name="Hugenholtz P."/>
            <person name="Woyke T."/>
            <person name="Wu D."/>
            <person name="Spring S."/>
            <person name="Schroeder M."/>
            <person name="Brambilla E."/>
            <person name="Klenk H.-P."/>
            <person name="Eisen J.A."/>
        </authorList>
    </citation>
    <scope>NUCLEOTIDE SEQUENCE [LARGE SCALE GENOMIC DNA]</scope>
    <source>
        <strain evidence="13">DSM 15908 / JCM 11604 / IC-154</strain>
    </source>
</reference>
<evidence type="ECO:0000256" key="9">
    <source>
        <dbReference type="ARBA" id="ARBA00023136"/>
    </source>
</evidence>
<dbReference type="PANTHER" id="PTHR43448">
    <property type="entry name" value="PROTOHEME IX FARNESYLTRANSFERASE, MITOCHONDRIAL"/>
    <property type="match status" value="1"/>
</dbReference>
<dbReference type="InterPro" id="IPR000537">
    <property type="entry name" value="UbiA_prenyltransferase"/>
</dbReference>
<dbReference type="RefSeq" id="WP_015232199.1">
    <property type="nucleotide sequence ID" value="NC_019791.1"/>
</dbReference>
<dbReference type="InterPro" id="IPR006369">
    <property type="entry name" value="Protohaem_IX_farnesylTrfase"/>
</dbReference>
<evidence type="ECO:0000256" key="7">
    <source>
        <dbReference type="ARBA" id="ARBA00022989"/>
    </source>
</evidence>
<dbReference type="NCBIfam" id="TIGR01473">
    <property type="entry name" value="cyoE_ctaB"/>
    <property type="match status" value="1"/>
</dbReference>
<evidence type="ECO:0000256" key="3">
    <source>
        <dbReference type="ARBA" id="ARBA00004919"/>
    </source>
</evidence>
<comment type="subcellular location">
    <subcellularLocation>
        <location evidence="2 11">Cell membrane</location>
        <topology evidence="2 11">Multi-pass membrane protein</topology>
    </subcellularLocation>
</comment>
<dbReference type="FunCoup" id="L0A8W9">
    <property type="interactions" value="185"/>
</dbReference>
<name>L0A8W9_CALLD</name>
<dbReference type="CDD" id="cd13957">
    <property type="entry name" value="PT_UbiA_Cox10"/>
    <property type="match status" value="1"/>
</dbReference>
<dbReference type="AlphaFoldDB" id="L0A8W9"/>
<evidence type="ECO:0000256" key="2">
    <source>
        <dbReference type="ARBA" id="ARBA00004651"/>
    </source>
</evidence>
<dbReference type="GeneID" id="14211801"/>
<dbReference type="Gene3D" id="1.10.357.140">
    <property type="entry name" value="UbiA prenyltransferase"/>
    <property type="match status" value="1"/>
</dbReference>